<keyword evidence="1" id="KW-0472">Membrane</keyword>
<dbReference type="Proteomes" id="UP000176253">
    <property type="component" value="Unassembled WGS sequence"/>
</dbReference>
<protein>
    <recommendedName>
        <fullName evidence="4">Type 4 fimbrial biogenesis protein PilX N-terminal domain-containing protein</fullName>
    </recommendedName>
</protein>
<feature type="transmembrane region" description="Helical" evidence="1">
    <location>
        <begin position="16"/>
        <end position="35"/>
    </location>
</feature>
<keyword evidence="1" id="KW-0812">Transmembrane</keyword>
<accession>A0A1F5ZWG1</accession>
<evidence type="ECO:0000313" key="2">
    <source>
        <dbReference type="EMBL" id="OGG16751.1"/>
    </source>
</evidence>
<name>A0A1F5ZWG1_9BACT</name>
<organism evidence="2 3">
    <name type="scientific">Candidatus Gottesmanbacteria bacterium RIFCSPHIGHO2_02_FULL_39_14</name>
    <dbReference type="NCBI Taxonomy" id="1798383"/>
    <lineage>
        <taxon>Bacteria</taxon>
        <taxon>Candidatus Gottesmaniibacteriota</taxon>
    </lineage>
</organism>
<reference evidence="2 3" key="1">
    <citation type="journal article" date="2016" name="Nat. Commun.">
        <title>Thousands of microbial genomes shed light on interconnected biogeochemical processes in an aquifer system.</title>
        <authorList>
            <person name="Anantharaman K."/>
            <person name="Brown C.T."/>
            <person name="Hug L.A."/>
            <person name="Sharon I."/>
            <person name="Castelle C.J."/>
            <person name="Probst A.J."/>
            <person name="Thomas B.C."/>
            <person name="Singh A."/>
            <person name="Wilkins M.J."/>
            <person name="Karaoz U."/>
            <person name="Brodie E.L."/>
            <person name="Williams K.H."/>
            <person name="Hubbard S.S."/>
            <person name="Banfield J.F."/>
        </authorList>
    </citation>
    <scope>NUCLEOTIDE SEQUENCE [LARGE SCALE GENOMIC DNA]</scope>
</reference>
<proteinExistence type="predicted"/>
<keyword evidence="1" id="KW-1133">Transmembrane helix</keyword>
<gene>
    <name evidence="2" type="ORF">A3D78_01490</name>
</gene>
<evidence type="ECO:0008006" key="4">
    <source>
        <dbReference type="Google" id="ProtNLM"/>
    </source>
</evidence>
<dbReference type="STRING" id="1798383.A3D78_01490"/>
<evidence type="ECO:0000313" key="3">
    <source>
        <dbReference type="Proteomes" id="UP000176253"/>
    </source>
</evidence>
<dbReference type="EMBL" id="MFJM01000053">
    <property type="protein sequence ID" value="OGG16751.1"/>
    <property type="molecule type" value="Genomic_DNA"/>
</dbReference>
<comment type="caution">
    <text evidence="2">The sequence shown here is derived from an EMBL/GenBank/DDBJ whole genome shotgun (WGS) entry which is preliminary data.</text>
</comment>
<sequence>MTIFQKIRGRFDRGQIVLILVLITVVGLTIGLSLISRTITDIRISSQIEQSSRAFSAAEAGIETALRGNIAVGPTGTVSLEGASANFAVQTLGGTSDNYNLPLTEAGNSQTVWLIEHSDDNTINESGESYPTNSIIEICFGSKSEVTEEKAPAILVSLYYKEAAEYKVAKKAFDPYEARDNGFDHADELGPYCGNFLYRKKIIAHQDGDSGTVDFDIQPSSTLLLMRIQPLYEATAITVDPERELPIQGKIISSIGQTSTGVARKIQVYQSYPVLPGLLDFTFFSEN</sequence>
<evidence type="ECO:0000256" key="1">
    <source>
        <dbReference type="SAM" id="Phobius"/>
    </source>
</evidence>
<dbReference type="AlphaFoldDB" id="A0A1F5ZWG1"/>